<keyword evidence="2" id="KW-1185">Reference proteome</keyword>
<dbReference type="EMBL" id="CAJNDS010002180">
    <property type="protein sequence ID" value="CAE7362073.1"/>
    <property type="molecule type" value="Genomic_DNA"/>
</dbReference>
<accession>A0A812PVB5</accession>
<evidence type="ECO:0000313" key="1">
    <source>
        <dbReference type="EMBL" id="CAE7362073.1"/>
    </source>
</evidence>
<protein>
    <submittedName>
        <fullName evidence="1">Uncharacterized protein</fullName>
    </submittedName>
</protein>
<evidence type="ECO:0000313" key="2">
    <source>
        <dbReference type="Proteomes" id="UP000604046"/>
    </source>
</evidence>
<comment type="caution">
    <text evidence="1">The sequence shown here is derived from an EMBL/GenBank/DDBJ whole genome shotgun (WGS) entry which is preliminary data.</text>
</comment>
<dbReference type="AlphaFoldDB" id="A0A812PVB5"/>
<sequence>MNLEKVTQGAPGGSSVQTLRTRMAELKFEVEKIGNFSGLSHLSNLAMRWKKKSRRTFLVRAKKRTMPETCEHYLELVSKGVLRDMVAYASEYIGAPANLGDSCQEMLPPTRPGD</sequence>
<organism evidence="1 2">
    <name type="scientific">Symbiodinium natans</name>
    <dbReference type="NCBI Taxonomy" id="878477"/>
    <lineage>
        <taxon>Eukaryota</taxon>
        <taxon>Sar</taxon>
        <taxon>Alveolata</taxon>
        <taxon>Dinophyceae</taxon>
        <taxon>Suessiales</taxon>
        <taxon>Symbiodiniaceae</taxon>
        <taxon>Symbiodinium</taxon>
    </lineage>
</organism>
<name>A0A812PVB5_9DINO</name>
<reference evidence="1" key="1">
    <citation type="submission" date="2021-02" db="EMBL/GenBank/DDBJ databases">
        <authorList>
            <person name="Dougan E. K."/>
            <person name="Rhodes N."/>
            <person name="Thang M."/>
            <person name="Chan C."/>
        </authorList>
    </citation>
    <scope>NUCLEOTIDE SEQUENCE</scope>
</reference>
<gene>
    <name evidence="1" type="ORF">SNAT2548_LOCUS19511</name>
</gene>
<dbReference type="Proteomes" id="UP000604046">
    <property type="component" value="Unassembled WGS sequence"/>
</dbReference>
<proteinExistence type="predicted"/>